<dbReference type="GO" id="GO:0043531">
    <property type="term" value="F:ADP binding"/>
    <property type="evidence" value="ECO:0007669"/>
    <property type="project" value="InterPro"/>
</dbReference>
<dbReference type="Pfam" id="PF00931">
    <property type="entry name" value="NB-ARC"/>
    <property type="match status" value="1"/>
</dbReference>
<gene>
    <name evidence="8" type="ORF">SVIM_LOCUS118294</name>
</gene>
<keyword evidence="3" id="KW-0611">Plant defense</keyword>
<feature type="domain" description="NB-ARC" evidence="4">
    <location>
        <begin position="148"/>
        <end position="322"/>
    </location>
</feature>
<protein>
    <submittedName>
        <fullName evidence="8">Uncharacterized protein</fullName>
    </submittedName>
</protein>
<dbReference type="InterPro" id="IPR032675">
    <property type="entry name" value="LRR_dom_sf"/>
</dbReference>
<organism evidence="8">
    <name type="scientific">Salix viminalis</name>
    <name type="common">Common osier</name>
    <name type="synonym">Basket willow</name>
    <dbReference type="NCBI Taxonomy" id="40686"/>
    <lineage>
        <taxon>Eukaryota</taxon>
        <taxon>Viridiplantae</taxon>
        <taxon>Streptophyta</taxon>
        <taxon>Embryophyta</taxon>
        <taxon>Tracheophyta</taxon>
        <taxon>Spermatophyta</taxon>
        <taxon>Magnoliopsida</taxon>
        <taxon>eudicotyledons</taxon>
        <taxon>Gunneridae</taxon>
        <taxon>Pentapetalae</taxon>
        <taxon>rosids</taxon>
        <taxon>fabids</taxon>
        <taxon>Malpighiales</taxon>
        <taxon>Salicaceae</taxon>
        <taxon>Saliceae</taxon>
        <taxon>Salix</taxon>
    </lineage>
</organism>
<dbReference type="Gene3D" id="1.10.8.430">
    <property type="entry name" value="Helical domain of apoptotic protease-activating factors"/>
    <property type="match status" value="1"/>
</dbReference>
<evidence type="ECO:0000259" key="6">
    <source>
        <dbReference type="Pfam" id="PF23559"/>
    </source>
</evidence>
<accession>A0A6N2L501</accession>
<sequence>MARFLLITYALERALMKLGLLDSEEFNRYRVDRSVIDHRYRVDKSVKALKAVLPSVQALLQDTEERVLPSWLPRAFLDIQEHVDWIEYSLDGRAIPGDLTVRKLESVLVVLNRISLSLEEIRSNRQQVESPGLGVISDDVKTVGRGDDVLKIVEFLKGSTNHQLLYVFPIVGMAGLGKTALARLVREKVSERQLFDETVWISVSDNFEELTVLREMLTDLGEHMAGGTGSKGETLEHLSKVLQGKQFLLVLDDVWNEDVEKWDRLKDCLLKVGGSNGSAVLVTTRSGQAASIMETFPGCRHDLKRLSDGDCWSIIREKVSGNEGEPLPLDLEVIGKEIASKCGGVPLVAHFLGETMCSGKERGQWLSVKNRCLRDIPGYEDIIIPTLLKSFYHLPSPALKLCFAYCSILSQDFTVEKEQLIQLWMAEGFLVQSNDQRMEDTGDVFFNKFVDSSFVEVVEWDERGKIRSCKMNRLMHDLALHVSKFRTLNLDFHHMRTLNLDGADIKELIDSIGDLECLRFLDLSRTCIKALPKSITNLHNMQTLRLIECASLESLPRDMRDASQGGVLDFSSNCILIVGKDSDSTIEELESLNGLRGQLSIYNLQEVNNKTEAEKANLRGKTKIYKLEFVWRSGRKCFKNDEEVLEALQPHSNLETLKIEHYGGEKLPSWLLMKSPTHGGSSLVNCLVNLKLIDCKRCELPMLGHLPRLKSLEIDGLDKVRTINMKFYRSTGFSETMAVFPALKKLSLRRMVNLVEWMVPAVSEGQSAMFPFLKELSIMSCPLLASISLKNAPSLALLKICFCDELKSLSMDSSASTALEDLTIKCCPNLESIPSAECLKSLKSLEIDGLDKVRTGFSETMAVFPALKKLSLHRMVNLDEWMVPAVREDHSAVFPFLEELSIISCTLLASISDECQNEGCHKSNSPLTTSLQIFNSLQYLRLEDFPGLFYIPDLKNLSLKGLTIKHCPDLECIDSLQNLTTLEVLRIEVCPYLKSIPSVGDLSSLKTLSIQRCHKLTSLPTELQSCVSLKNLSIQWCIELTSIPDKLKELHSLVQLEITKCPSLTYFPEDSLYSLTQLKQLTIGPFSEKLEVFPGLNSIQPFLAPLEEVQIHGWNRLKSLPDQLKQLTVLKSLHIGRFNKVEELPEWLGDLKSLQRLRIWRCQNLRYLPTSMKSLFMLKRLEIIDCHREWP</sequence>
<feature type="domain" description="Disease resistance protein winged helix" evidence="6">
    <location>
        <begin position="410"/>
        <end position="479"/>
    </location>
</feature>
<dbReference type="InterPro" id="IPR027417">
    <property type="entry name" value="P-loop_NTPase"/>
</dbReference>
<dbReference type="Pfam" id="PF23247">
    <property type="entry name" value="LRR_RPS2"/>
    <property type="match status" value="1"/>
</dbReference>
<dbReference type="InterPro" id="IPR056789">
    <property type="entry name" value="LRR_R13L1-DRL21"/>
</dbReference>
<dbReference type="Pfam" id="PF25019">
    <property type="entry name" value="LRR_R13L1-DRL21"/>
    <property type="match status" value="1"/>
</dbReference>
<proteinExistence type="predicted"/>
<evidence type="ECO:0000313" key="8">
    <source>
        <dbReference type="EMBL" id="VFU30419.1"/>
    </source>
</evidence>
<dbReference type="Gene3D" id="3.80.10.10">
    <property type="entry name" value="Ribonuclease Inhibitor"/>
    <property type="match status" value="4"/>
</dbReference>
<reference evidence="8" key="1">
    <citation type="submission" date="2019-03" db="EMBL/GenBank/DDBJ databases">
        <authorList>
            <person name="Mank J."/>
            <person name="Almeida P."/>
        </authorList>
    </citation>
    <scope>NUCLEOTIDE SEQUENCE</scope>
    <source>
        <strain evidence="8">78183</strain>
    </source>
</reference>
<evidence type="ECO:0000259" key="7">
    <source>
        <dbReference type="Pfam" id="PF25019"/>
    </source>
</evidence>
<dbReference type="EMBL" id="CAADRP010000624">
    <property type="protein sequence ID" value="VFU30419.1"/>
    <property type="molecule type" value="Genomic_DNA"/>
</dbReference>
<dbReference type="InterPro" id="IPR042197">
    <property type="entry name" value="Apaf_helical"/>
</dbReference>
<dbReference type="InterPro" id="IPR002182">
    <property type="entry name" value="NB-ARC"/>
</dbReference>
<dbReference type="Gene3D" id="3.40.50.300">
    <property type="entry name" value="P-loop containing nucleotide triphosphate hydrolases"/>
    <property type="match status" value="1"/>
</dbReference>
<dbReference type="PANTHER" id="PTHR36766:SF70">
    <property type="entry name" value="DISEASE RESISTANCE PROTEIN RGA4"/>
    <property type="match status" value="1"/>
</dbReference>
<keyword evidence="1" id="KW-0433">Leucine-rich repeat</keyword>
<evidence type="ECO:0000256" key="2">
    <source>
        <dbReference type="ARBA" id="ARBA00022737"/>
    </source>
</evidence>
<evidence type="ECO:0000259" key="5">
    <source>
        <dbReference type="Pfam" id="PF23247"/>
    </source>
</evidence>
<dbReference type="InterPro" id="IPR036388">
    <property type="entry name" value="WH-like_DNA-bd_sf"/>
</dbReference>
<feature type="domain" description="Disease resistance protein At4g27190-like leucine-rich repeats" evidence="5">
    <location>
        <begin position="958"/>
        <end position="1083"/>
    </location>
</feature>
<dbReference type="InterPro" id="IPR057135">
    <property type="entry name" value="At4g27190-like_LRR"/>
</dbReference>
<keyword evidence="2" id="KW-0677">Repeat</keyword>
<evidence type="ECO:0000259" key="4">
    <source>
        <dbReference type="Pfam" id="PF00931"/>
    </source>
</evidence>
<evidence type="ECO:0000256" key="1">
    <source>
        <dbReference type="ARBA" id="ARBA00022614"/>
    </source>
</evidence>
<name>A0A6N2L501_SALVM</name>
<feature type="domain" description="R13L1/DRL21-like LRR repeat region" evidence="7">
    <location>
        <begin position="586"/>
        <end position="716"/>
    </location>
</feature>
<dbReference type="PANTHER" id="PTHR36766">
    <property type="entry name" value="PLANT BROAD-SPECTRUM MILDEW RESISTANCE PROTEIN RPW8"/>
    <property type="match status" value="1"/>
</dbReference>
<dbReference type="Pfam" id="PF23559">
    <property type="entry name" value="WHD_DRP"/>
    <property type="match status" value="1"/>
</dbReference>
<dbReference type="AlphaFoldDB" id="A0A6N2L501"/>
<evidence type="ECO:0000256" key="3">
    <source>
        <dbReference type="ARBA" id="ARBA00022821"/>
    </source>
</evidence>
<dbReference type="SUPFAM" id="SSF52058">
    <property type="entry name" value="L domain-like"/>
    <property type="match status" value="2"/>
</dbReference>
<dbReference type="GO" id="GO:0006952">
    <property type="term" value="P:defense response"/>
    <property type="evidence" value="ECO:0007669"/>
    <property type="project" value="UniProtKB-KW"/>
</dbReference>
<dbReference type="PRINTS" id="PR00364">
    <property type="entry name" value="DISEASERSIST"/>
</dbReference>
<dbReference type="Gene3D" id="1.10.10.10">
    <property type="entry name" value="Winged helix-like DNA-binding domain superfamily/Winged helix DNA-binding domain"/>
    <property type="match status" value="1"/>
</dbReference>
<dbReference type="SUPFAM" id="SSF52540">
    <property type="entry name" value="P-loop containing nucleoside triphosphate hydrolases"/>
    <property type="match status" value="1"/>
</dbReference>
<dbReference type="InterPro" id="IPR058922">
    <property type="entry name" value="WHD_DRP"/>
</dbReference>